<evidence type="ECO:0000313" key="2">
    <source>
        <dbReference type="Proteomes" id="UP000259988"/>
    </source>
</evidence>
<dbReference type="RefSeq" id="YP_009839545.1">
    <property type="nucleotide sequence ID" value="NC_048721.1"/>
</dbReference>
<protein>
    <submittedName>
        <fullName evidence="1">Uncharacterized protein</fullName>
    </submittedName>
</protein>
<reference evidence="1 2" key="1">
    <citation type="submission" date="2018-07" db="EMBL/GenBank/DDBJ databases">
        <authorList>
            <person name="Cook J.L."/>
            <person name="Tucker S.D."/>
            <person name="Kassa A.K."/>
            <person name="Jones J.A."/>
            <person name="Khadka D."/>
            <person name="Klug H.M."/>
            <person name="Layton S.R."/>
            <person name="Nayek S."/>
            <person name="Bhuiyan S."/>
            <person name="Kim T."/>
            <person name="Hughes L.E."/>
            <person name="Garlena R.A."/>
            <person name="Russell D.A."/>
            <person name="Pope W.H."/>
            <person name="Jacobs-Sera D."/>
            <person name="Hatfull G.F."/>
        </authorList>
    </citation>
    <scope>NUCLEOTIDE SEQUENCE [LARGE SCALE GENOMIC DNA]</scope>
</reference>
<evidence type="ECO:0000313" key="1">
    <source>
        <dbReference type="EMBL" id="AXH66856.1"/>
    </source>
</evidence>
<dbReference type="EMBL" id="MH576965">
    <property type="protein sequence ID" value="AXH66856.1"/>
    <property type="molecule type" value="Genomic_DNA"/>
</dbReference>
<sequence length="71" mass="7899">MEMLMVGPVFLWGLVSLFLVKKKGRQWPDLIWGILGGLILAKLFPQTVDSVFNLFSGAWDTIVSLFNSVSA</sequence>
<name>A0A345M8N5_9CAUD</name>
<gene>
    <name evidence="1" type="primary">113</name>
    <name evidence="1" type="ORF">SEA_STARPLATINUM_113</name>
</gene>
<keyword evidence="2" id="KW-1185">Reference proteome</keyword>
<dbReference type="KEGG" id="vg:55609804"/>
<dbReference type="GeneID" id="55609804"/>
<dbReference type="Proteomes" id="UP000259988">
    <property type="component" value="Segment"/>
</dbReference>
<organism evidence="1 2">
    <name type="scientific">Streptomyces phage StarPlatinum</name>
    <dbReference type="NCBI Taxonomy" id="2283265"/>
    <lineage>
        <taxon>Viruses</taxon>
        <taxon>Duplodnaviria</taxon>
        <taxon>Heunggongvirae</taxon>
        <taxon>Uroviricota</taxon>
        <taxon>Caudoviricetes</taxon>
        <taxon>Stanwilliamsviridae</taxon>
        <taxon>Boydwoodruffvirinae</taxon>
        <taxon>Karimacvirus</taxon>
        <taxon>Karimacvirus starplatinum</taxon>
        <taxon>Streptomyces virus StarPlatinum</taxon>
    </lineage>
</organism>
<proteinExistence type="predicted"/>
<accession>A0A345M8N5</accession>